<evidence type="ECO:0000313" key="3">
    <source>
        <dbReference type="Proteomes" id="UP000183209"/>
    </source>
</evidence>
<dbReference type="Proteomes" id="UP000183209">
    <property type="component" value="Unassembled WGS sequence"/>
</dbReference>
<dbReference type="AlphaFoldDB" id="A0A1I6TUY2"/>
<name>A0A1I6TUY2_9FLAO</name>
<organism evidence="2 3">
    <name type="scientific">Zhouia amylolytica</name>
    <dbReference type="NCBI Taxonomy" id="376730"/>
    <lineage>
        <taxon>Bacteria</taxon>
        <taxon>Pseudomonadati</taxon>
        <taxon>Bacteroidota</taxon>
        <taxon>Flavobacteriia</taxon>
        <taxon>Flavobacteriales</taxon>
        <taxon>Flavobacteriaceae</taxon>
        <taxon>Zhouia</taxon>
    </lineage>
</organism>
<gene>
    <name evidence="2" type="ORF">SAMN04487906_2168</name>
</gene>
<dbReference type="RefSeq" id="WP_074978781.1">
    <property type="nucleotide sequence ID" value="NZ_FPAG01000006.1"/>
</dbReference>
<sequence>MKCILSLLLFVLFIASCSNKDDGIDCSLFDPAFPELNIRITDEAGNNLIENGTIDPDSITVTGDFSGAGFRYIPAIDYVSPDAEIRAFDHTLSLYIPRESEFQYTINLKDYEAINIDFTATFTKIPCDLSYYIPSEAFYDNEKLELQEISPLQFLVIIGL</sequence>
<evidence type="ECO:0008006" key="4">
    <source>
        <dbReference type="Google" id="ProtNLM"/>
    </source>
</evidence>
<accession>A0A1I6TUY2</accession>
<keyword evidence="1" id="KW-0732">Signal</keyword>
<evidence type="ECO:0000256" key="1">
    <source>
        <dbReference type="SAM" id="SignalP"/>
    </source>
</evidence>
<feature type="signal peptide" evidence="1">
    <location>
        <begin position="1"/>
        <end position="20"/>
    </location>
</feature>
<dbReference type="PROSITE" id="PS51257">
    <property type="entry name" value="PROKAR_LIPOPROTEIN"/>
    <property type="match status" value="1"/>
</dbReference>
<dbReference type="EMBL" id="FPAG01000006">
    <property type="protein sequence ID" value="SFS93049.1"/>
    <property type="molecule type" value="Genomic_DNA"/>
</dbReference>
<protein>
    <recommendedName>
        <fullName evidence="4">Lipoprotein</fullName>
    </recommendedName>
</protein>
<reference evidence="2 3" key="1">
    <citation type="submission" date="2016-10" db="EMBL/GenBank/DDBJ databases">
        <authorList>
            <person name="de Groot N.N."/>
        </authorList>
    </citation>
    <scope>NUCLEOTIDE SEQUENCE [LARGE SCALE GENOMIC DNA]</scope>
    <source>
        <strain evidence="2 3">CGMCC 1.6114</strain>
    </source>
</reference>
<feature type="chain" id="PRO_5010357924" description="Lipoprotein" evidence="1">
    <location>
        <begin position="21"/>
        <end position="160"/>
    </location>
</feature>
<dbReference type="OrthoDB" id="1446228at2"/>
<evidence type="ECO:0000313" key="2">
    <source>
        <dbReference type="EMBL" id="SFS93049.1"/>
    </source>
</evidence>
<proteinExistence type="predicted"/>